<dbReference type="InterPro" id="IPR029028">
    <property type="entry name" value="Alpha/beta_knot_MTases"/>
</dbReference>
<dbReference type="InterPro" id="IPR004441">
    <property type="entry name" value="rRNA_MeTrfase_TrmH"/>
</dbReference>
<dbReference type="InterPro" id="IPR001537">
    <property type="entry name" value="SpoU_MeTrfase"/>
</dbReference>
<protein>
    <submittedName>
        <fullName evidence="4">RNA methyltransferase</fullName>
    </submittedName>
</protein>
<dbReference type="KEGG" id="aswu:HUW51_02610"/>
<dbReference type="Pfam" id="PF00588">
    <property type="entry name" value="SpoU_methylase"/>
    <property type="match status" value="1"/>
</dbReference>
<dbReference type="GO" id="GO:0003723">
    <property type="term" value="F:RNA binding"/>
    <property type="evidence" value="ECO:0007669"/>
    <property type="project" value="InterPro"/>
</dbReference>
<evidence type="ECO:0000313" key="4">
    <source>
        <dbReference type="EMBL" id="QNF31668.1"/>
    </source>
</evidence>
<dbReference type="InterPro" id="IPR029026">
    <property type="entry name" value="tRNA_m1G_MTases_N"/>
</dbReference>
<dbReference type="RefSeq" id="WP_185272455.1">
    <property type="nucleotide sequence ID" value="NZ_CP055156.1"/>
</dbReference>
<evidence type="ECO:0000256" key="1">
    <source>
        <dbReference type="ARBA" id="ARBA00022603"/>
    </source>
</evidence>
<proteinExistence type="predicted"/>
<dbReference type="PANTHER" id="PTHR46429">
    <property type="entry name" value="23S RRNA (GUANOSINE-2'-O-)-METHYLTRANSFERASE RLMB"/>
    <property type="match status" value="1"/>
</dbReference>
<organism evidence="4 5">
    <name type="scientific">Adhaeribacter swui</name>
    <dbReference type="NCBI Taxonomy" id="2086471"/>
    <lineage>
        <taxon>Bacteria</taxon>
        <taxon>Pseudomonadati</taxon>
        <taxon>Bacteroidota</taxon>
        <taxon>Cytophagia</taxon>
        <taxon>Cytophagales</taxon>
        <taxon>Hymenobacteraceae</taxon>
        <taxon>Adhaeribacter</taxon>
    </lineage>
</organism>
<dbReference type="PANTHER" id="PTHR46429:SF1">
    <property type="entry name" value="23S RRNA (GUANOSINE-2'-O-)-METHYLTRANSFERASE RLMB"/>
    <property type="match status" value="1"/>
</dbReference>
<dbReference type="CDD" id="cd18097">
    <property type="entry name" value="SpoU-like"/>
    <property type="match status" value="1"/>
</dbReference>
<evidence type="ECO:0000313" key="5">
    <source>
        <dbReference type="Proteomes" id="UP000515237"/>
    </source>
</evidence>
<dbReference type="GO" id="GO:0006396">
    <property type="term" value="P:RNA processing"/>
    <property type="evidence" value="ECO:0007669"/>
    <property type="project" value="InterPro"/>
</dbReference>
<gene>
    <name evidence="4" type="ORF">HUW51_02610</name>
</gene>
<keyword evidence="5" id="KW-1185">Reference proteome</keyword>
<sequence length="176" mass="19456">MRKLKMEELNRVSVEEFKEQEKLPVVLVLDNVRSLHNVGSAFRTADAFAISKIYLCGITGTPPHKEITKTALGATESVDWEHVTNTAELAQQLKAEGYQLIAIEQADHSVSLADFIPAANKKYALVFGNEVFGVEDEVMELADTVIEIPQFGTKHSLNISVAVGVVTWDFLSKLLK</sequence>
<dbReference type="AlphaFoldDB" id="A0A7G7G3D4"/>
<dbReference type="Proteomes" id="UP000515237">
    <property type="component" value="Chromosome"/>
</dbReference>
<dbReference type="SUPFAM" id="SSF75217">
    <property type="entry name" value="alpha/beta knot"/>
    <property type="match status" value="1"/>
</dbReference>
<evidence type="ECO:0000259" key="3">
    <source>
        <dbReference type="Pfam" id="PF00588"/>
    </source>
</evidence>
<keyword evidence="1 4" id="KW-0489">Methyltransferase</keyword>
<keyword evidence="2 4" id="KW-0808">Transferase</keyword>
<name>A0A7G7G3D4_9BACT</name>
<dbReference type="EMBL" id="CP055156">
    <property type="protein sequence ID" value="QNF31668.1"/>
    <property type="molecule type" value="Genomic_DNA"/>
</dbReference>
<dbReference type="Gene3D" id="3.40.1280.10">
    <property type="match status" value="1"/>
</dbReference>
<feature type="domain" description="tRNA/rRNA methyltransferase SpoU type" evidence="3">
    <location>
        <begin position="25"/>
        <end position="167"/>
    </location>
</feature>
<reference evidence="4 5" key="1">
    <citation type="journal article" date="2018" name="Int. J. Syst. Evol. Microbiol.">
        <title>Adhaeribacter swui sp. nov., isolated from wet mud.</title>
        <authorList>
            <person name="Kim D.U."/>
            <person name="Kim K.W."/>
            <person name="Kang M.S."/>
            <person name="Kim J.Y."/>
            <person name="Jang J.H."/>
            <person name="Kim M.K."/>
        </authorList>
    </citation>
    <scope>NUCLEOTIDE SEQUENCE [LARGE SCALE GENOMIC DNA]</scope>
    <source>
        <strain evidence="4 5">KCTC 52873</strain>
    </source>
</reference>
<accession>A0A7G7G3D4</accession>
<evidence type="ECO:0000256" key="2">
    <source>
        <dbReference type="ARBA" id="ARBA00022679"/>
    </source>
</evidence>
<dbReference type="GO" id="GO:0008173">
    <property type="term" value="F:RNA methyltransferase activity"/>
    <property type="evidence" value="ECO:0007669"/>
    <property type="project" value="InterPro"/>
</dbReference>
<dbReference type="GO" id="GO:0005829">
    <property type="term" value="C:cytosol"/>
    <property type="evidence" value="ECO:0007669"/>
    <property type="project" value="TreeGrafter"/>
</dbReference>
<dbReference type="GO" id="GO:0032259">
    <property type="term" value="P:methylation"/>
    <property type="evidence" value="ECO:0007669"/>
    <property type="project" value="UniProtKB-KW"/>
</dbReference>